<dbReference type="Proteomes" id="UP000245379">
    <property type="component" value="Unassembled WGS sequence"/>
</dbReference>
<comment type="caution">
    <text evidence="8">The sequence shown here is derived from an EMBL/GenBank/DDBJ whole genome shotgun (WGS) entry which is preliminary data.</text>
</comment>
<dbReference type="GO" id="GO:0006508">
    <property type="term" value="P:proteolysis"/>
    <property type="evidence" value="ECO:0007669"/>
    <property type="project" value="UniProtKB-KW"/>
</dbReference>
<dbReference type="PROSITE" id="PS00136">
    <property type="entry name" value="SUBTILASE_ASP"/>
    <property type="match status" value="1"/>
</dbReference>
<dbReference type="PANTHER" id="PTHR43806:SF11">
    <property type="entry name" value="CEREVISIN-RELATED"/>
    <property type="match status" value="1"/>
</dbReference>
<dbReference type="PRINTS" id="PR00723">
    <property type="entry name" value="SUBTILISIN"/>
</dbReference>
<dbReference type="Pfam" id="PF00082">
    <property type="entry name" value="Peptidase_S8"/>
    <property type="match status" value="1"/>
</dbReference>
<evidence type="ECO:0000259" key="7">
    <source>
        <dbReference type="Pfam" id="PF00082"/>
    </source>
</evidence>
<dbReference type="CDD" id="cd07480">
    <property type="entry name" value="Peptidases_S8_12"/>
    <property type="match status" value="1"/>
</dbReference>
<keyword evidence="4 5" id="KW-0720">Serine protease</keyword>
<feature type="active site" description="Charge relay system" evidence="5">
    <location>
        <position position="116"/>
    </location>
</feature>
<name>A0A317ELL6_9SPHI</name>
<dbReference type="InterPro" id="IPR023828">
    <property type="entry name" value="Peptidase_S8_Ser-AS"/>
</dbReference>
<evidence type="ECO:0000256" key="4">
    <source>
        <dbReference type="ARBA" id="ARBA00022825"/>
    </source>
</evidence>
<dbReference type="InterPro" id="IPR050131">
    <property type="entry name" value="Peptidase_S8_subtilisin-like"/>
</dbReference>
<sequence>MKKKYIVLYSTETVEKQSLDNGKTLSPSFKALSKEVLKAKFDISVQSLDDQNEQEFLKSNQNVIAIAPTIPLKLIKPKKIAAGSKKPSDEYLWNIGAVGVTSSSYSGKGIKIAILDTGIDNSHPAFNGVNIIEKDFTGEGNGDTNGHGTHCAGVAFGRDVDGHRIGIATGVEEVLIGKVLGQDGGSTDILIDAIHWAVKNGAHVISMSLGIDFPGYVAELEKEGMQTEAAVSHALEGYRKNILLFERLANLIRTQASNKSTQPVLILGAAGNESSRPDYKIAVSPPAISDGIVSVGALGAKGSGYYVAEFSNTGATLSAPGVDIISAEIGGGLVSMDGTSMATPHVAGIAALWAEKLITKRQFNLNNLLAHLTASCDDLKLSKEQPEDFGAGMVQAPN</sequence>
<keyword evidence="9" id="KW-1185">Reference proteome</keyword>
<dbReference type="SUPFAM" id="SSF52743">
    <property type="entry name" value="Subtilisin-like"/>
    <property type="match status" value="1"/>
</dbReference>
<dbReference type="AlphaFoldDB" id="A0A317ELL6"/>
<feature type="active site" description="Charge relay system" evidence="5">
    <location>
        <position position="340"/>
    </location>
</feature>
<feature type="domain" description="Peptidase S8/S53" evidence="7">
    <location>
        <begin position="107"/>
        <end position="358"/>
    </location>
</feature>
<keyword evidence="2 5" id="KW-0645">Protease</keyword>
<protein>
    <submittedName>
        <fullName evidence="8">Peptidase S8</fullName>
    </submittedName>
</protein>
<evidence type="ECO:0000256" key="3">
    <source>
        <dbReference type="ARBA" id="ARBA00022801"/>
    </source>
</evidence>
<evidence type="ECO:0000256" key="5">
    <source>
        <dbReference type="PROSITE-ProRule" id="PRU01240"/>
    </source>
</evidence>
<dbReference type="OrthoDB" id="9798386at2"/>
<evidence type="ECO:0000256" key="6">
    <source>
        <dbReference type="RuleBase" id="RU003355"/>
    </source>
</evidence>
<dbReference type="InterPro" id="IPR023827">
    <property type="entry name" value="Peptidase_S8_Asp-AS"/>
</dbReference>
<dbReference type="InterPro" id="IPR036852">
    <property type="entry name" value="Peptidase_S8/S53_dom_sf"/>
</dbReference>
<evidence type="ECO:0000256" key="2">
    <source>
        <dbReference type="ARBA" id="ARBA00022670"/>
    </source>
</evidence>
<accession>A0A317ELL6</accession>
<evidence type="ECO:0000313" key="8">
    <source>
        <dbReference type="EMBL" id="PWS26176.1"/>
    </source>
</evidence>
<evidence type="ECO:0000256" key="1">
    <source>
        <dbReference type="ARBA" id="ARBA00011073"/>
    </source>
</evidence>
<dbReference type="PROSITE" id="PS00138">
    <property type="entry name" value="SUBTILASE_SER"/>
    <property type="match status" value="1"/>
</dbReference>
<feature type="active site" description="Charge relay system" evidence="5">
    <location>
        <position position="147"/>
    </location>
</feature>
<evidence type="ECO:0000313" key="9">
    <source>
        <dbReference type="Proteomes" id="UP000245379"/>
    </source>
</evidence>
<dbReference type="RefSeq" id="WP_109926741.1">
    <property type="nucleotide sequence ID" value="NZ_QGNZ01000004.1"/>
</dbReference>
<dbReference type="EMBL" id="QGNZ01000004">
    <property type="protein sequence ID" value="PWS26176.1"/>
    <property type="molecule type" value="Genomic_DNA"/>
</dbReference>
<dbReference type="PROSITE" id="PS51892">
    <property type="entry name" value="SUBTILASE"/>
    <property type="match status" value="1"/>
</dbReference>
<dbReference type="InterPro" id="IPR000209">
    <property type="entry name" value="Peptidase_S8/S53_dom"/>
</dbReference>
<organism evidence="8 9">
    <name type="scientific">Pedobacter yonginense</name>
    <dbReference type="NCBI Taxonomy" id="651869"/>
    <lineage>
        <taxon>Bacteria</taxon>
        <taxon>Pseudomonadati</taxon>
        <taxon>Bacteroidota</taxon>
        <taxon>Sphingobacteriia</taxon>
        <taxon>Sphingobacteriales</taxon>
        <taxon>Sphingobacteriaceae</taxon>
        <taxon>Pedobacter</taxon>
    </lineage>
</organism>
<dbReference type="GO" id="GO:0004252">
    <property type="term" value="F:serine-type endopeptidase activity"/>
    <property type="evidence" value="ECO:0007669"/>
    <property type="project" value="UniProtKB-UniRule"/>
</dbReference>
<dbReference type="PANTHER" id="PTHR43806">
    <property type="entry name" value="PEPTIDASE S8"/>
    <property type="match status" value="1"/>
</dbReference>
<comment type="similarity">
    <text evidence="1 5 6">Belongs to the peptidase S8 family.</text>
</comment>
<dbReference type="Gene3D" id="3.40.50.200">
    <property type="entry name" value="Peptidase S8/S53 domain"/>
    <property type="match status" value="1"/>
</dbReference>
<proteinExistence type="inferred from homology"/>
<gene>
    <name evidence="8" type="ORF">DHW03_15385</name>
</gene>
<keyword evidence="3 5" id="KW-0378">Hydrolase</keyword>
<dbReference type="InterPro" id="IPR015500">
    <property type="entry name" value="Peptidase_S8_subtilisin-rel"/>
</dbReference>
<reference evidence="8 9" key="1">
    <citation type="submission" date="2018-05" db="EMBL/GenBank/DDBJ databases">
        <title>Pedobacter paludis sp. nov., isolated from wetland soil.</title>
        <authorList>
            <person name="Zhang Y."/>
            <person name="Wang G."/>
        </authorList>
    </citation>
    <scope>NUCLEOTIDE SEQUENCE [LARGE SCALE GENOMIC DNA]</scope>
    <source>
        <strain evidence="8 9">KCTC22721</strain>
    </source>
</reference>